<keyword evidence="1" id="KW-0472">Membrane</keyword>
<dbReference type="SUPFAM" id="SSF52200">
    <property type="entry name" value="Toll/Interleukin receptor TIR domain"/>
    <property type="match status" value="1"/>
</dbReference>
<dbReference type="GO" id="GO:0007165">
    <property type="term" value="P:signal transduction"/>
    <property type="evidence" value="ECO:0007669"/>
    <property type="project" value="InterPro"/>
</dbReference>
<dbReference type="Proteomes" id="UP001229862">
    <property type="component" value="Chromosome"/>
</dbReference>
<organism evidence="4">
    <name type="scientific">Thiothrix subterranea</name>
    <dbReference type="NCBI Taxonomy" id="2735563"/>
    <lineage>
        <taxon>Bacteria</taxon>
        <taxon>Pseudomonadati</taxon>
        <taxon>Pseudomonadota</taxon>
        <taxon>Gammaproteobacteria</taxon>
        <taxon>Thiotrichales</taxon>
        <taxon>Thiotrichaceae</taxon>
        <taxon>Thiothrix</taxon>
    </lineage>
</organism>
<dbReference type="EMBL" id="CP133217">
    <property type="protein sequence ID" value="WML87993.1"/>
    <property type="molecule type" value="Genomic_DNA"/>
</dbReference>
<feature type="transmembrane region" description="Helical" evidence="1">
    <location>
        <begin position="222"/>
        <end position="242"/>
    </location>
</feature>
<evidence type="ECO:0000313" key="3">
    <source>
        <dbReference type="EMBL" id="MDQ5767146.1"/>
    </source>
</evidence>
<protein>
    <submittedName>
        <fullName evidence="4">Toll/interleukin-1 receptor domain-containing protein</fullName>
    </submittedName>
</protein>
<reference evidence="4 5" key="1">
    <citation type="submission" date="2023-08" db="EMBL/GenBank/DDBJ databases">
        <title>New molecular markers tilS and rpoB for phylogenetic and monitoring studies of the genus Thiothrix biodiversity.</title>
        <authorList>
            <person name="Ravin N.V."/>
            <person name="Smolyakov D."/>
            <person name="Markov N.D."/>
            <person name="Beletsky A.V."/>
            <person name="Mardanov A.V."/>
            <person name="Rudenko T.S."/>
            <person name="Grabovich M.Y."/>
        </authorList>
    </citation>
    <scope>NUCLEOTIDE SEQUENCE</scope>
    <source>
        <strain evidence="4">DNT52</strain>
        <strain evidence="3 5">H33</strain>
    </source>
</reference>
<dbReference type="Pfam" id="PF13676">
    <property type="entry name" value="TIR_2"/>
    <property type="match status" value="1"/>
</dbReference>
<evidence type="ECO:0000313" key="5">
    <source>
        <dbReference type="Proteomes" id="UP001223336"/>
    </source>
</evidence>
<evidence type="ECO:0000259" key="2">
    <source>
        <dbReference type="Pfam" id="PF13676"/>
    </source>
</evidence>
<dbReference type="EMBL" id="JAVFKN010000001">
    <property type="protein sequence ID" value="MDQ5767146.1"/>
    <property type="molecule type" value="Genomic_DNA"/>
</dbReference>
<name>A0AA51MPN3_9GAMM</name>
<keyword evidence="5" id="KW-1185">Reference proteome</keyword>
<gene>
    <name evidence="3" type="ORF">RCC75_01295</name>
    <name evidence="4" type="ORF">RCG00_06385</name>
</gene>
<keyword evidence="4" id="KW-0675">Receptor</keyword>
<evidence type="ECO:0000256" key="1">
    <source>
        <dbReference type="SAM" id="Phobius"/>
    </source>
</evidence>
<proteinExistence type="predicted"/>
<evidence type="ECO:0000313" key="4">
    <source>
        <dbReference type="EMBL" id="WML87993.1"/>
    </source>
</evidence>
<feature type="domain" description="TIR" evidence="2">
    <location>
        <begin position="257"/>
        <end position="397"/>
    </location>
</feature>
<keyword evidence="1" id="KW-1133">Transmembrane helix</keyword>
<sequence length="403" mass="44778">MLTTKSLKFLSRIGLLLIIGYWLMSCGKLSEQAPDPATEQTQTMASEEPIAYSMQEDPASIIVGEAAPDDAAAMASATPMDSSPEPEFGNILFNPPTHMIRDKTERIEVRISRDAMDASGLIGTGDVIKDTVRVSDRMSVALYGDKFNVIPITDEQQLLEASGYTEWSFDVTPLQAAKDQRLTLKVSIHFDSGLKNKLVYSQPITIDVDGKSAVLKWLTENWQLLMLLLFAAIVAFFVVRALRGGKKSYKRSGDEAVFISYRRDDSSGYTLAIYEQLKRALGDNAVFMDVDDIPHGEDFVVHLDKVLTKANTVLVMIGEQWLNAANANGRRLDDPNDFVRMEIAKALQRNIRVIPVLLKNAQMPSADALPETLQTLSRKNGIRIYDDQFEASIQRLLDAITAQ</sequence>
<dbReference type="AlphaFoldDB" id="A0AA51MPN3"/>
<dbReference type="RefSeq" id="WP_308133367.1">
    <property type="nucleotide sequence ID" value="NZ_CP133197.1"/>
</dbReference>
<dbReference type="InterPro" id="IPR000157">
    <property type="entry name" value="TIR_dom"/>
</dbReference>
<accession>A0AA51MPN3</accession>
<dbReference type="Gene3D" id="3.40.50.10140">
    <property type="entry name" value="Toll/interleukin-1 receptor homology (TIR) domain"/>
    <property type="match status" value="1"/>
</dbReference>
<dbReference type="Proteomes" id="UP001223336">
    <property type="component" value="Unassembled WGS sequence"/>
</dbReference>
<dbReference type="InterPro" id="IPR035897">
    <property type="entry name" value="Toll_tir_struct_dom_sf"/>
</dbReference>
<keyword evidence="1" id="KW-0812">Transmembrane</keyword>
<dbReference type="PROSITE" id="PS51257">
    <property type="entry name" value="PROKAR_LIPOPROTEIN"/>
    <property type="match status" value="1"/>
</dbReference>